<evidence type="ECO:0000313" key="1">
    <source>
        <dbReference type="EMBL" id="CAD8099834.1"/>
    </source>
</evidence>
<sequence length="231" mass="27536">MNQNDDYFQLSDNHQNLFNQKWRLHSNSMHSQPLIKIDFDQQNKMVFQLPDVFMTSRQNQLKQSFYDIQKKSRKASKVSLNSLEVSPKIPKLNQSKDSKYKELSELHKSYSQFKKSFNRVKKQHMIDDNNYDVNKNNPKSSFYLNGVKLPYNLYIINKNRQMAITNLMNHANPHAHEQTQQQIQMIDNQIKKVRNIGPYLRDRQLEQTKVEGIQKSIIFTKCLLFYVMCEL</sequence>
<name>A0A8S1PAD6_9CILI</name>
<gene>
    <name evidence="1" type="ORF">PSON_ATCC_30995.1.T0720222</name>
</gene>
<keyword evidence="2" id="KW-1185">Reference proteome</keyword>
<protein>
    <submittedName>
        <fullName evidence="1">Uncharacterized protein</fullName>
    </submittedName>
</protein>
<dbReference type="AlphaFoldDB" id="A0A8S1PAD6"/>
<dbReference type="OrthoDB" id="10326356at2759"/>
<dbReference type="Proteomes" id="UP000692954">
    <property type="component" value="Unassembled WGS sequence"/>
</dbReference>
<organism evidence="1 2">
    <name type="scientific">Paramecium sonneborni</name>
    <dbReference type="NCBI Taxonomy" id="65129"/>
    <lineage>
        <taxon>Eukaryota</taxon>
        <taxon>Sar</taxon>
        <taxon>Alveolata</taxon>
        <taxon>Ciliophora</taxon>
        <taxon>Intramacronucleata</taxon>
        <taxon>Oligohymenophorea</taxon>
        <taxon>Peniculida</taxon>
        <taxon>Parameciidae</taxon>
        <taxon>Paramecium</taxon>
    </lineage>
</organism>
<reference evidence="1" key="1">
    <citation type="submission" date="2021-01" db="EMBL/GenBank/DDBJ databases">
        <authorList>
            <consortium name="Genoscope - CEA"/>
            <person name="William W."/>
        </authorList>
    </citation>
    <scope>NUCLEOTIDE SEQUENCE</scope>
</reference>
<accession>A0A8S1PAD6</accession>
<evidence type="ECO:0000313" key="2">
    <source>
        <dbReference type="Proteomes" id="UP000692954"/>
    </source>
</evidence>
<proteinExistence type="predicted"/>
<dbReference type="EMBL" id="CAJJDN010000072">
    <property type="protein sequence ID" value="CAD8099834.1"/>
    <property type="molecule type" value="Genomic_DNA"/>
</dbReference>
<comment type="caution">
    <text evidence="1">The sequence shown here is derived from an EMBL/GenBank/DDBJ whole genome shotgun (WGS) entry which is preliminary data.</text>
</comment>